<comment type="caution">
    <text evidence="2">The sequence shown here is derived from an EMBL/GenBank/DDBJ whole genome shotgun (WGS) entry which is preliminary data.</text>
</comment>
<evidence type="ECO:0000256" key="1">
    <source>
        <dbReference type="SAM" id="SignalP"/>
    </source>
</evidence>
<keyword evidence="3" id="KW-1185">Reference proteome</keyword>
<proteinExistence type="predicted"/>
<feature type="signal peptide" evidence="1">
    <location>
        <begin position="1"/>
        <end position="23"/>
    </location>
</feature>
<sequence length="75" mass="8257">MAISKTLFASMLICLFILHFVKSDTMIAMRLATGGATYHQGQTCVREHVVHVVSVAIVCLQVPMITMKNVHAMPN</sequence>
<reference evidence="2 3" key="1">
    <citation type="submission" date="2024-01" db="EMBL/GenBank/DDBJ databases">
        <title>The genomes of 5 underutilized Papilionoideae crops provide insights into root nodulation and disease resistanc.</title>
        <authorList>
            <person name="Jiang F."/>
        </authorList>
    </citation>
    <scope>NUCLEOTIDE SEQUENCE [LARGE SCALE GENOMIC DNA]</scope>
    <source>
        <strain evidence="2">LVBAO_FW01</strain>
        <tissue evidence="2">Leaves</tissue>
    </source>
</reference>
<accession>A0AAN9KS42</accession>
<feature type="chain" id="PRO_5043002965" description="Transmembrane protein" evidence="1">
    <location>
        <begin position="24"/>
        <end position="75"/>
    </location>
</feature>
<gene>
    <name evidence="2" type="ORF">VNO77_32760</name>
</gene>
<protein>
    <recommendedName>
        <fullName evidence="4">Transmembrane protein</fullName>
    </recommendedName>
</protein>
<evidence type="ECO:0000313" key="2">
    <source>
        <dbReference type="EMBL" id="KAK7321806.1"/>
    </source>
</evidence>
<dbReference type="EMBL" id="JAYMYQ010000007">
    <property type="protein sequence ID" value="KAK7321806.1"/>
    <property type="molecule type" value="Genomic_DNA"/>
</dbReference>
<dbReference type="Proteomes" id="UP001367508">
    <property type="component" value="Unassembled WGS sequence"/>
</dbReference>
<name>A0AAN9KS42_CANGL</name>
<evidence type="ECO:0000313" key="3">
    <source>
        <dbReference type="Proteomes" id="UP001367508"/>
    </source>
</evidence>
<keyword evidence="1" id="KW-0732">Signal</keyword>
<evidence type="ECO:0008006" key="4">
    <source>
        <dbReference type="Google" id="ProtNLM"/>
    </source>
</evidence>
<dbReference type="AlphaFoldDB" id="A0AAN9KS42"/>
<organism evidence="2 3">
    <name type="scientific">Canavalia gladiata</name>
    <name type="common">Sword bean</name>
    <name type="synonym">Dolichos gladiatus</name>
    <dbReference type="NCBI Taxonomy" id="3824"/>
    <lineage>
        <taxon>Eukaryota</taxon>
        <taxon>Viridiplantae</taxon>
        <taxon>Streptophyta</taxon>
        <taxon>Embryophyta</taxon>
        <taxon>Tracheophyta</taxon>
        <taxon>Spermatophyta</taxon>
        <taxon>Magnoliopsida</taxon>
        <taxon>eudicotyledons</taxon>
        <taxon>Gunneridae</taxon>
        <taxon>Pentapetalae</taxon>
        <taxon>rosids</taxon>
        <taxon>fabids</taxon>
        <taxon>Fabales</taxon>
        <taxon>Fabaceae</taxon>
        <taxon>Papilionoideae</taxon>
        <taxon>50 kb inversion clade</taxon>
        <taxon>NPAAA clade</taxon>
        <taxon>indigoferoid/millettioid clade</taxon>
        <taxon>Phaseoleae</taxon>
        <taxon>Canavalia</taxon>
    </lineage>
</organism>